<organism evidence="2 3">
    <name type="scientific">Stephania cephalantha</name>
    <dbReference type="NCBI Taxonomy" id="152367"/>
    <lineage>
        <taxon>Eukaryota</taxon>
        <taxon>Viridiplantae</taxon>
        <taxon>Streptophyta</taxon>
        <taxon>Embryophyta</taxon>
        <taxon>Tracheophyta</taxon>
        <taxon>Spermatophyta</taxon>
        <taxon>Magnoliopsida</taxon>
        <taxon>Ranunculales</taxon>
        <taxon>Menispermaceae</taxon>
        <taxon>Menispermoideae</taxon>
        <taxon>Cissampelideae</taxon>
        <taxon>Stephania</taxon>
    </lineage>
</organism>
<evidence type="ECO:0000256" key="1">
    <source>
        <dbReference type="SAM" id="Phobius"/>
    </source>
</evidence>
<feature type="transmembrane region" description="Helical" evidence="1">
    <location>
        <begin position="17"/>
        <end position="37"/>
    </location>
</feature>
<reference evidence="2 3" key="1">
    <citation type="submission" date="2024-01" db="EMBL/GenBank/DDBJ databases">
        <title>Genome assemblies of Stephania.</title>
        <authorList>
            <person name="Yang L."/>
        </authorList>
    </citation>
    <scope>NUCLEOTIDE SEQUENCE [LARGE SCALE GENOMIC DNA]</scope>
    <source>
        <strain evidence="2">JXDWG</strain>
        <tissue evidence="2">Leaf</tissue>
    </source>
</reference>
<dbReference type="AlphaFoldDB" id="A0AAP0F7E4"/>
<dbReference type="Proteomes" id="UP001419268">
    <property type="component" value="Unassembled WGS sequence"/>
</dbReference>
<keyword evidence="3" id="KW-1185">Reference proteome</keyword>
<keyword evidence="1" id="KW-0812">Transmembrane</keyword>
<name>A0AAP0F7E4_9MAGN</name>
<proteinExistence type="predicted"/>
<sequence length="115" mass="12499">MASAIGYCSSIAMMKRVVYMILLLIIMIVFHMSNIIVEGQAPPIPPIPPIPPMPPMEKCVVDCGENEARCVMGCAYPPSLDPAMCLQHCSDDNFKCLKSCTPLGNMDDIISPTPN</sequence>
<gene>
    <name evidence="2" type="ORF">Scep_020827</name>
</gene>
<evidence type="ECO:0000313" key="3">
    <source>
        <dbReference type="Proteomes" id="UP001419268"/>
    </source>
</evidence>
<evidence type="ECO:0000313" key="2">
    <source>
        <dbReference type="EMBL" id="KAK9103983.1"/>
    </source>
</evidence>
<comment type="caution">
    <text evidence="2">The sequence shown here is derived from an EMBL/GenBank/DDBJ whole genome shotgun (WGS) entry which is preliminary data.</text>
</comment>
<dbReference type="EMBL" id="JBBNAG010000009">
    <property type="protein sequence ID" value="KAK9103983.1"/>
    <property type="molecule type" value="Genomic_DNA"/>
</dbReference>
<keyword evidence="1" id="KW-1133">Transmembrane helix</keyword>
<accession>A0AAP0F7E4</accession>
<keyword evidence="1" id="KW-0472">Membrane</keyword>
<protein>
    <submittedName>
        <fullName evidence="2">Uncharacterized protein</fullName>
    </submittedName>
</protein>